<name>A0A5C5Y889_9PLAN</name>
<accession>A0A5C5Y889</accession>
<dbReference type="EMBL" id="SJPL01000001">
    <property type="protein sequence ID" value="TWT71189.1"/>
    <property type="molecule type" value="Genomic_DNA"/>
</dbReference>
<evidence type="ECO:0000313" key="3">
    <source>
        <dbReference type="Proteomes" id="UP000317238"/>
    </source>
</evidence>
<evidence type="ECO:0000259" key="1">
    <source>
        <dbReference type="Pfam" id="PF08818"/>
    </source>
</evidence>
<organism evidence="2 3">
    <name type="scientific">Crateriforma conspicua</name>
    <dbReference type="NCBI Taxonomy" id="2527996"/>
    <lineage>
        <taxon>Bacteria</taxon>
        <taxon>Pseudomonadati</taxon>
        <taxon>Planctomycetota</taxon>
        <taxon>Planctomycetia</taxon>
        <taxon>Planctomycetales</taxon>
        <taxon>Planctomycetaceae</taxon>
        <taxon>Crateriforma</taxon>
    </lineage>
</organism>
<dbReference type="RefSeq" id="WP_197203739.1">
    <property type="nucleotide sequence ID" value="NZ_SJPL01000001.1"/>
</dbReference>
<evidence type="ECO:0000313" key="2">
    <source>
        <dbReference type="EMBL" id="TWT71189.1"/>
    </source>
</evidence>
<protein>
    <recommendedName>
        <fullName evidence="1">YdhG-like domain-containing protein</fullName>
    </recommendedName>
</protein>
<dbReference type="SUPFAM" id="SSF159888">
    <property type="entry name" value="YdhG-like"/>
    <property type="match status" value="1"/>
</dbReference>
<dbReference type="AlphaFoldDB" id="A0A5C5Y889"/>
<keyword evidence="3" id="KW-1185">Reference proteome</keyword>
<proteinExistence type="predicted"/>
<gene>
    <name evidence="2" type="ORF">Pan14r_34990</name>
</gene>
<reference evidence="2 3" key="1">
    <citation type="submission" date="2019-02" db="EMBL/GenBank/DDBJ databases">
        <title>Deep-cultivation of Planctomycetes and their phenomic and genomic characterization uncovers novel biology.</title>
        <authorList>
            <person name="Wiegand S."/>
            <person name="Jogler M."/>
            <person name="Boedeker C."/>
            <person name="Pinto D."/>
            <person name="Vollmers J."/>
            <person name="Rivas-Marin E."/>
            <person name="Kohn T."/>
            <person name="Peeters S.H."/>
            <person name="Heuer A."/>
            <person name="Rast P."/>
            <person name="Oberbeckmann S."/>
            <person name="Bunk B."/>
            <person name="Jeske O."/>
            <person name="Meyerdierks A."/>
            <person name="Storesund J.E."/>
            <person name="Kallscheuer N."/>
            <person name="Luecker S."/>
            <person name="Lage O.M."/>
            <person name="Pohl T."/>
            <person name="Merkel B.J."/>
            <person name="Hornburger P."/>
            <person name="Mueller R.-W."/>
            <person name="Bruemmer F."/>
            <person name="Labrenz M."/>
            <person name="Spormann A.M."/>
            <person name="Op Den Camp H."/>
            <person name="Overmann J."/>
            <person name="Amann R."/>
            <person name="Jetten M.S.M."/>
            <person name="Mascher T."/>
            <person name="Medema M.H."/>
            <person name="Devos D.P."/>
            <person name="Kaster A.-K."/>
            <person name="Ovreas L."/>
            <person name="Rohde M."/>
            <person name="Galperin M.Y."/>
            <person name="Jogler C."/>
        </authorList>
    </citation>
    <scope>NUCLEOTIDE SEQUENCE [LARGE SCALE GENOMIC DNA]</scope>
    <source>
        <strain evidence="2 3">Pan14r</strain>
    </source>
</reference>
<dbReference type="InterPro" id="IPR014922">
    <property type="entry name" value="YdhG-like"/>
</dbReference>
<dbReference type="Pfam" id="PF08818">
    <property type="entry name" value="DUF1801"/>
    <property type="match status" value="1"/>
</dbReference>
<dbReference type="Proteomes" id="UP000317238">
    <property type="component" value="Unassembled WGS sequence"/>
</dbReference>
<sequence>MVQSKATSVDQYLAELSPERREILSAVRQVIQKNLPAGYQEGMQYGMIGYYVPHDLYPAGYHCDPKQPLPYAHLASQKNYCSLYLCIYQDSDDMEWFSEQWAKTGKKLDMGKSCVRFRKLDDLPLPLIGKVIKRYPVKKFIQRYETLMEDHGPKRLRRKKKST</sequence>
<feature type="domain" description="YdhG-like" evidence="1">
    <location>
        <begin position="20"/>
        <end position="133"/>
    </location>
</feature>
<dbReference type="Gene3D" id="3.90.1150.200">
    <property type="match status" value="1"/>
</dbReference>
<comment type="caution">
    <text evidence="2">The sequence shown here is derived from an EMBL/GenBank/DDBJ whole genome shotgun (WGS) entry which is preliminary data.</text>
</comment>